<dbReference type="AlphaFoldDB" id="A0A7Y8CG87"/>
<gene>
    <name evidence="1" type="ORF">HX845_28560</name>
</gene>
<evidence type="ECO:0000313" key="1">
    <source>
        <dbReference type="EMBL" id="NWC17638.1"/>
    </source>
</evidence>
<sequence>MEFDNLSWPAKISETIALHGQPFQPKEAPDSRFSILAKQLEHTWMYARENLYDKRSDVTLELLFLDNKLINAIAQTANKGEDLSDFIMIFRGTLLAIVEISNRLFSRSDFMPDLGNVLVENNNRTHIAQWHADTEVRFAQQVIPLNSVRQQAAQVFSAAVASFVFFHELTHLRNGHTELGRCQYNLPAIAEDHREESVSLPMEIKRTLEIDADTGAIIHLYTYLKHLSSSPPDR</sequence>
<name>A0A7Y8CG87_9PSED</name>
<reference evidence="1 2" key="1">
    <citation type="submission" date="2020-04" db="EMBL/GenBank/DDBJ databases">
        <title>Molecular characterization of pseudomonads from Agaricus bisporus reveal novel blotch 2 pathogens in Western Europe.</title>
        <authorList>
            <person name="Taparia T."/>
            <person name="Krijger M."/>
            <person name="Haynes E."/>
            <person name="Elpinstone J.G."/>
            <person name="Noble R."/>
            <person name="Van Der Wolf J."/>
        </authorList>
    </citation>
    <scope>NUCLEOTIDE SEQUENCE [LARGE SCALE GENOMIC DNA]</scope>
    <source>
        <strain evidence="1 2">IPO3738</strain>
    </source>
</reference>
<evidence type="ECO:0000313" key="2">
    <source>
        <dbReference type="Proteomes" id="UP000517547"/>
    </source>
</evidence>
<accession>A0A7Y8CG87</accession>
<organism evidence="1 2">
    <name type="scientific">Pseudomonas gingeri</name>
    <dbReference type="NCBI Taxonomy" id="117681"/>
    <lineage>
        <taxon>Bacteria</taxon>
        <taxon>Pseudomonadati</taxon>
        <taxon>Pseudomonadota</taxon>
        <taxon>Gammaproteobacteria</taxon>
        <taxon>Pseudomonadales</taxon>
        <taxon>Pseudomonadaceae</taxon>
        <taxon>Pseudomonas</taxon>
    </lineage>
</organism>
<dbReference type="RefSeq" id="WP_017129046.1">
    <property type="nucleotide sequence ID" value="NZ_JACAQE010000010.1"/>
</dbReference>
<proteinExistence type="predicted"/>
<comment type="caution">
    <text evidence="1">The sequence shown here is derived from an EMBL/GenBank/DDBJ whole genome shotgun (WGS) entry which is preliminary data.</text>
</comment>
<dbReference type="EMBL" id="JACAQE010000010">
    <property type="protein sequence ID" value="NWC17638.1"/>
    <property type="molecule type" value="Genomic_DNA"/>
</dbReference>
<protein>
    <submittedName>
        <fullName evidence="1">Uncharacterized protein</fullName>
    </submittedName>
</protein>
<dbReference type="Proteomes" id="UP000517547">
    <property type="component" value="Unassembled WGS sequence"/>
</dbReference>